<feature type="compositionally biased region" description="Basic residues" evidence="1">
    <location>
        <begin position="7"/>
        <end position="19"/>
    </location>
</feature>
<feature type="region of interest" description="Disordered" evidence="1">
    <location>
        <begin position="1"/>
        <end position="29"/>
    </location>
</feature>
<feature type="compositionally biased region" description="Polar residues" evidence="1">
    <location>
        <begin position="162"/>
        <end position="187"/>
    </location>
</feature>
<evidence type="ECO:0000313" key="2">
    <source>
        <dbReference type="EMBL" id="EGF99335.1"/>
    </source>
</evidence>
<reference evidence="3" key="1">
    <citation type="journal article" date="2011" name="Proc. Natl. Acad. Sci. U.S.A.">
        <title>Obligate biotrophy features unraveled by the genomic analysis of rust fungi.</title>
        <authorList>
            <person name="Duplessis S."/>
            <person name="Cuomo C.A."/>
            <person name="Lin Y.-C."/>
            <person name="Aerts A."/>
            <person name="Tisserant E."/>
            <person name="Veneault-Fourrey C."/>
            <person name="Joly D.L."/>
            <person name="Hacquard S."/>
            <person name="Amselem J."/>
            <person name="Cantarel B.L."/>
            <person name="Chiu R."/>
            <person name="Coutinho P.M."/>
            <person name="Feau N."/>
            <person name="Field M."/>
            <person name="Frey P."/>
            <person name="Gelhaye E."/>
            <person name="Goldberg J."/>
            <person name="Grabherr M.G."/>
            <person name="Kodira C.D."/>
            <person name="Kohler A."/>
            <person name="Kuees U."/>
            <person name="Lindquist E.A."/>
            <person name="Lucas S.M."/>
            <person name="Mago R."/>
            <person name="Mauceli E."/>
            <person name="Morin E."/>
            <person name="Murat C."/>
            <person name="Pangilinan J.L."/>
            <person name="Park R."/>
            <person name="Pearson M."/>
            <person name="Quesneville H."/>
            <person name="Rouhier N."/>
            <person name="Sakthikumar S."/>
            <person name="Salamov A.A."/>
            <person name="Schmutz J."/>
            <person name="Selles B."/>
            <person name="Shapiro H."/>
            <person name="Tanguay P."/>
            <person name="Tuskan G.A."/>
            <person name="Henrissat B."/>
            <person name="Van de Peer Y."/>
            <person name="Rouze P."/>
            <person name="Ellis J.G."/>
            <person name="Dodds P.N."/>
            <person name="Schein J.E."/>
            <person name="Zhong S."/>
            <person name="Hamelin R.C."/>
            <person name="Grigoriev I.V."/>
            <person name="Szabo L.J."/>
            <person name="Martin F."/>
        </authorList>
    </citation>
    <scope>NUCLEOTIDE SEQUENCE [LARGE SCALE GENOMIC DNA]</scope>
    <source>
        <strain evidence="3">98AG31 / pathotype 3-4-7</strain>
    </source>
</reference>
<dbReference type="VEuPathDB" id="FungiDB:MELLADRAFT_68653"/>
<sequence>MPPQKHNQTKHLNHNKKSNGFKIGKLSKMSESYRGKAVQIKKTLIHKAKLKKQRAKELIQAGYSTETKSHKGPNQSTSRSDPTNAFELKRGMEVNDPMDLDTSTFPQPKLGPRKDGMRIDHDESQSQSQFNSLKRPQKSSHSTNNNEIIETQPSLKKRKIQESQPFTSSSNLPDPHNPTKNNRSSLSRLKKNQMLHPNGQPRLSVKLNRMLDKIQRGA</sequence>
<dbReference type="PANTHER" id="PTHR41805">
    <property type="entry name" value="EXPRESSED PROTEIN"/>
    <property type="match status" value="1"/>
</dbReference>
<dbReference type="Proteomes" id="UP000001072">
    <property type="component" value="Unassembled WGS sequence"/>
</dbReference>
<name>F4S7K7_MELLP</name>
<dbReference type="GeneID" id="18931077"/>
<feature type="compositionally biased region" description="Polar residues" evidence="1">
    <location>
        <begin position="62"/>
        <end position="83"/>
    </location>
</feature>
<feature type="compositionally biased region" description="Basic and acidic residues" evidence="1">
    <location>
        <begin position="112"/>
        <end position="124"/>
    </location>
</feature>
<protein>
    <recommendedName>
        <fullName evidence="4">rRNA-processing protein FYV7</fullName>
    </recommendedName>
</protein>
<proteinExistence type="predicted"/>
<accession>F4S7K7</accession>
<dbReference type="AlphaFoldDB" id="F4S7K7"/>
<feature type="compositionally biased region" description="Polar residues" evidence="1">
    <location>
        <begin position="125"/>
        <end position="154"/>
    </location>
</feature>
<evidence type="ECO:0000313" key="3">
    <source>
        <dbReference type="Proteomes" id="UP000001072"/>
    </source>
</evidence>
<organism evidence="3">
    <name type="scientific">Melampsora larici-populina (strain 98AG31 / pathotype 3-4-7)</name>
    <name type="common">Poplar leaf rust fungus</name>
    <dbReference type="NCBI Taxonomy" id="747676"/>
    <lineage>
        <taxon>Eukaryota</taxon>
        <taxon>Fungi</taxon>
        <taxon>Dikarya</taxon>
        <taxon>Basidiomycota</taxon>
        <taxon>Pucciniomycotina</taxon>
        <taxon>Pucciniomycetes</taxon>
        <taxon>Pucciniales</taxon>
        <taxon>Melampsoraceae</taxon>
        <taxon>Melampsora</taxon>
    </lineage>
</organism>
<dbReference type="InParanoid" id="F4S7K7"/>
<keyword evidence="3" id="KW-1185">Reference proteome</keyword>
<dbReference type="HOGENOM" id="CLU_1267158_0_0_1"/>
<feature type="region of interest" description="Disordered" evidence="1">
    <location>
        <begin position="46"/>
        <end position="206"/>
    </location>
</feature>
<dbReference type="PANTHER" id="PTHR41805:SF1">
    <property type="entry name" value="RRNA-PROCESSING PROTEIN FYV7"/>
    <property type="match status" value="1"/>
</dbReference>
<gene>
    <name evidence="2" type="ORF">MELLADRAFT_68653</name>
</gene>
<dbReference type="RefSeq" id="XP_007417351.1">
    <property type="nucleotide sequence ID" value="XM_007417289.1"/>
</dbReference>
<dbReference type="EMBL" id="GL883160">
    <property type="protein sequence ID" value="EGF99335.1"/>
    <property type="molecule type" value="Genomic_DNA"/>
</dbReference>
<evidence type="ECO:0000256" key="1">
    <source>
        <dbReference type="SAM" id="MobiDB-lite"/>
    </source>
</evidence>
<dbReference type="OrthoDB" id="2503175at2759"/>
<evidence type="ECO:0008006" key="4">
    <source>
        <dbReference type="Google" id="ProtNLM"/>
    </source>
</evidence>
<dbReference type="KEGG" id="mlr:MELLADRAFT_68653"/>